<dbReference type="Proteomes" id="UP001434883">
    <property type="component" value="Unassembled WGS sequence"/>
</dbReference>
<protein>
    <submittedName>
        <fullName evidence="1">Uncharacterized protein</fullName>
    </submittedName>
</protein>
<reference evidence="1 2" key="1">
    <citation type="submission" date="2021-06" db="EMBL/GenBank/DDBJ databases">
        <authorList>
            <person name="Palmer J.M."/>
        </authorList>
    </citation>
    <scope>NUCLEOTIDE SEQUENCE [LARGE SCALE GENOMIC DNA]</scope>
    <source>
        <strain evidence="1 2">XC_2019</strain>
        <tissue evidence="1">Muscle</tissue>
    </source>
</reference>
<evidence type="ECO:0000313" key="1">
    <source>
        <dbReference type="EMBL" id="MEQ2203317.1"/>
    </source>
</evidence>
<comment type="caution">
    <text evidence="1">The sequence shown here is derived from an EMBL/GenBank/DDBJ whole genome shotgun (WGS) entry which is preliminary data.</text>
</comment>
<evidence type="ECO:0000313" key="2">
    <source>
        <dbReference type="Proteomes" id="UP001434883"/>
    </source>
</evidence>
<sequence length="117" mass="13244">MTPYISSRVAVVHSKAKKYACFGPRQKALGVIPTRHVLVTGIQELKAKIKSRTISMVINHFQEKPEKVSRLFFSNLKQECSLAPPNLLLYTANQLTKSGLLHIFLTRYLAVCKYVLL</sequence>
<name>A0ABV0R722_9TELE</name>
<keyword evidence="2" id="KW-1185">Reference proteome</keyword>
<gene>
    <name evidence="1" type="ORF">XENOCAPTIV_028508</name>
</gene>
<dbReference type="EMBL" id="JAHRIN010034390">
    <property type="protein sequence ID" value="MEQ2203317.1"/>
    <property type="molecule type" value="Genomic_DNA"/>
</dbReference>
<accession>A0ABV0R722</accession>
<proteinExistence type="predicted"/>
<organism evidence="1 2">
    <name type="scientific">Xenoophorus captivus</name>
    <dbReference type="NCBI Taxonomy" id="1517983"/>
    <lineage>
        <taxon>Eukaryota</taxon>
        <taxon>Metazoa</taxon>
        <taxon>Chordata</taxon>
        <taxon>Craniata</taxon>
        <taxon>Vertebrata</taxon>
        <taxon>Euteleostomi</taxon>
        <taxon>Actinopterygii</taxon>
        <taxon>Neopterygii</taxon>
        <taxon>Teleostei</taxon>
        <taxon>Neoteleostei</taxon>
        <taxon>Acanthomorphata</taxon>
        <taxon>Ovalentaria</taxon>
        <taxon>Atherinomorphae</taxon>
        <taxon>Cyprinodontiformes</taxon>
        <taxon>Goodeidae</taxon>
        <taxon>Xenoophorus</taxon>
    </lineage>
</organism>